<organism evidence="2 3">
    <name type="scientific">Phyllachora maydis</name>
    <dbReference type="NCBI Taxonomy" id="1825666"/>
    <lineage>
        <taxon>Eukaryota</taxon>
        <taxon>Fungi</taxon>
        <taxon>Dikarya</taxon>
        <taxon>Ascomycota</taxon>
        <taxon>Pezizomycotina</taxon>
        <taxon>Sordariomycetes</taxon>
        <taxon>Sordariomycetidae</taxon>
        <taxon>Phyllachorales</taxon>
        <taxon>Phyllachoraceae</taxon>
        <taxon>Phyllachora</taxon>
    </lineage>
</organism>
<dbReference type="InterPro" id="IPR019236">
    <property type="entry name" value="APP1_cat"/>
</dbReference>
<dbReference type="EMBL" id="JAQQPM010000003">
    <property type="protein sequence ID" value="KAK2070450.1"/>
    <property type="molecule type" value="Genomic_DNA"/>
</dbReference>
<accession>A0AAD9I4I6</accession>
<evidence type="ECO:0000259" key="1">
    <source>
        <dbReference type="Pfam" id="PF09949"/>
    </source>
</evidence>
<dbReference type="Proteomes" id="UP001217918">
    <property type="component" value="Unassembled WGS sequence"/>
</dbReference>
<feature type="domain" description="Phosphatidate phosphatase APP1 catalytic" evidence="1">
    <location>
        <begin position="227"/>
        <end position="380"/>
    </location>
</feature>
<keyword evidence="3" id="KW-1185">Reference proteome</keyword>
<sequence length="434" mass="47356">MADTADTPAPSYGAALQLQVRRARAFSDVEQSLPAVSQHRSFFADAFSSPLDEAKARTMAGTLRRAAAELLSHLGPWNPKPLPVEDGSVVWLLDNTAFRAGSGDGTWKAEFVTAVFAPRRSLGVADAATNIARRLGIEDGAAEIEIIHQRLLPFVLAIQPGRLVEIEFAGRADVALGPCGRNGISSDVKMVPEAGTGRVVESVAKGLPADVTGLLRMKTAFAEEKGWAVISDIDDTIKITQTSDPIGILASTFVDEPTPVAGMPELYGHMHKLLTAAAPFFYLSASPYNLYSFLRSFRDAHYPYGQLVLRDASWQSIPGLLSNLTLGTQEYKVSRMRKMHDWLPGRSMICIGDSTQTDPESYGEIYRSYPAWVHLILIRKVTNVAEVGLDDKNAPERFEKAFDGVPRSVWHIFEDPKECIGILDRLVGSAKTTA</sequence>
<comment type="caution">
    <text evidence="2">The sequence shown here is derived from an EMBL/GenBank/DDBJ whole genome shotgun (WGS) entry which is preliminary data.</text>
</comment>
<dbReference type="GO" id="GO:0008195">
    <property type="term" value="F:phosphatidate phosphatase activity"/>
    <property type="evidence" value="ECO:0007669"/>
    <property type="project" value="InterPro"/>
</dbReference>
<protein>
    <recommendedName>
        <fullName evidence="1">Phosphatidate phosphatase APP1 catalytic domain-containing protein</fullName>
    </recommendedName>
</protein>
<gene>
    <name evidence="2" type="ORF">P8C59_004940</name>
</gene>
<dbReference type="AlphaFoldDB" id="A0AAD9I4I6"/>
<evidence type="ECO:0000313" key="3">
    <source>
        <dbReference type="Proteomes" id="UP001217918"/>
    </source>
</evidence>
<dbReference type="Pfam" id="PF09949">
    <property type="entry name" value="APP1_cat"/>
    <property type="match status" value="1"/>
</dbReference>
<dbReference type="GO" id="GO:0030479">
    <property type="term" value="C:actin cortical patch"/>
    <property type="evidence" value="ECO:0007669"/>
    <property type="project" value="TreeGrafter"/>
</dbReference>
<evidence type="ECO:0000313" key="2">
    <source>
        <dbReference type="EMBL" id="KAK2070450.1"/>
    </source>
</evidence>
<dbReference type="PANTHER" id="PTHR28208:SF1">
    <property type="entry name" value="FILAMENT ORGANIZATION PROTEIN APP1-LIKE, PUTATIVE (AFU_ORTHOLOGUE AFUA_1G06650)-RELATED"/>
    <property type="match status" value="1"/>
</dbReference>
<name>A0AAD9I4I6_9PEZI</name>
<dbReference type="InterPro" id="IPR052935">
    <property type="entry name" value="Mg2+_PAP"/>
</dbReference>
<proteinExistence type="predicted"/>
<reference evidence="2" key="1">
    <citation type="journal article" date="2023" name="Mol. Plant Microbe Interact.">
        <title>Elucidating the Obligate Nature and Biological Capacity of an Invasive Fungal Corn Pathogen.</title>
        <authorList>
            <person name="MacCready J.S."/>
            <person name="Roggenkamp E.M."/>
            <person name="Gdanetz K."/>
            <person name="Chilvers M.I."/>
        </authorList>
    </citation>
    <scope>NUCLEOTIDE SEQUENCE</scope>
    <source>
        <strain evidence="2">PM02</strain>
    </source>
</reference>
<dbReference type="PANTHER" id="PTHR28208">
    <property type="entry name" value="PHOSPHATIDATE PHOSPHATASE APP1"/>
    <property type="match status" value="1"/>
</dbReference>